<dbReference type="AlphaFoldDB" id="A0A1C9CHS4"/>
<reference evidence="12" key="1">
    <citation type="journal article" date="2016" name="BMC Biol.">
        <title>Parallel evolution of highly conserved plastid genome architecture in red seaweeds and seed plants.</title>
        <authorList>
            <person name="Lee J."/>
            <person name="Cho C.H."/>
            <person name="Park S.I."/>
            <person name="Choi J.W."/>
            <person name="Song H.S."/>
            <person name="West J.A."/>
            <person name="Bhattacharya D."/>
            <person name="Yoon H.S."/>
        </authorList>
    </citation>
    <scope>NUCLEOTIDE SEQUENCE</scope>
</reference>
<evidence type="ECO:0000256" key="5">
    <source>
        <dbReference type="ARBA" id="ARBA00022640"/>
    </source>
</evidence>
<dbReference type="Pfam" id="PF02683">
    <property type="entry name" value="DsbD_TM"/>
    <property type="match status" value="1"/>
</dbReference>
<dbReference type="PANTHER" id="PTHR31272">
    <property type="entry name" value="CYTOCHROME C-TYPE BIOGENESIS PROTEIN HI_1454-RELATED"/>
    <property type="match status" value="1"/>
</dbReference>
<dbReference type="InterPro" id="IPR051790">
    <property type="entry name" value="Cytochrome_c-biogenesis_DsbD"/>
</dbReference>
<feature type="domain" description="Cytochrome C biogenesis protein transmembrane" evidence="11">
    <location>
        <begin position="38"/>
        <end position="204"/>
    </location>
</feature>
<keyword evidence="9 10" id="KW-0472">Membrane</keyword>
<geneLocation type="plastid" evidence="12"/>
<feature type="transmembrane region" description="Helical" evidence="10">
    <location>
        <begin position="116"/>
        <end position="140"/>
    </location>
</feature>
<organism evidence="12">
    <name type="scientific">Plocamium cartilagineum</name>
    <name type="common">Red comb weed</name>
    <name type="synonym">Gelidium cartilagineum</name>
    <dbReference type="NCBI Taxonomy" id="31452"/>
    <lineage>
        <taxon>Eukaryota</taxon>
        <taxon>Rhodophyta</taxon>
        <taxon>Florideophyceae</taxon>
        <taxon>Rhodymeniophycidae</taxon>
        <taxon>Plocamiales</taxon>
        <taxon>Plocamiaceae</taxon>
        <taxon>Plocamium</taxon>
    </lineage>
</organism>
<dbReference type="GO" id="GO:0009507">
    <property type="term" value="C:chloroplast"/>
    <property type="evidence" value="ECO:0007669"/>
    <property type="project" value="UniProtKB-SubCell"/>
</dbReference>
<feature type="transmembrane region" description="Helical" evidence="10">
    <location>
        <begin position="37"/>
        <end position="65"/>
    </location>
</feature>
<evidence type="ECO:0000256" key="4">
    <source>
        <dbReference type="ARBA" id="ARBA00022528"/>
    </source>
</evidence>
<proteinExistence type="inferred from homology"/>
<dbReference type="RefSeq" id="YP_009298005.1">
    <property type="nucleotide sequence ID" value="NC_031179.1"/>
</dbReference>
<name>A0A1C9CHS4_PLOCA</name>
<gene>
    <name evidence="12" type="primary">dsbD</name>
    <name evidence="12" type="ORF">Plocam_107</name>
</gene>
<accession>A0A1C9CHS4</accession>
<evidence type="ECO:0000256" key="7">
    <source>
        <dbReference type="ARBA" id="ARBA00022748"/>
    </source>
</evidence>
<dbReference type="EMBL" id="KX284727">
    <property type="protein sequence ID" value="AOM67943.1"/>
    <property type="molecule type" value="Genomic_DNA"/>
</dbReference>
<feature type="transmembrane region" description="Helical" evidence="10">
    <location>
        <begin position="152"/>
        <end position="177"/>
    </location>
</feature>
<dbReference type="GO" id="GO:0017004">
    <property type="term" value="P:cytochrome complex assembly"/>
    <property type="evidence" value="ECO:0007669"/>
    <property type="project" value="UniProtKB-KW"/>
</dbReference>
<evidence type="ECO:0000313" key="12">
    <source>
        <dbReference type="EMBL" id="AOM67943.1"/>
    </source>
</evidence>
<keyword evidence="8 10" id="KW-1133">Transmembrane helix</keyword>
<dbReference type="PANTHER" id="PTHR31272:SF6">
    <property type="entry name" value="CYTOCHROME C-TYPE BIOGENESIS CCDA-LIKE CHLOROPLASTIC PROTEIN"/>
    <property type="match status" value="1"/>
</dbReference>
<dbReference type="GO" id="GO:0016020">
    <property type="term" value="C:membrane"/>
    <property type="evidence" value="ECO:0007669"/>
    <property type="project" value="UniProtKB-SubCell"/>
</dbReference>
<evidence type="ECO:0000256" key="3">
    <source>
        <dbReference type="ARBA" id="ARBA00006143"/>
    </source>
</evidence>
<dbReference type="InterPro" id="IPR003834">
    <property type="entry name" value="Cyt_c_assmbl_TM_dom"/>
</dbReference>
<evidence type="ECO:0000256" key="1">
    <source>
        <dbReference type="ARBA" id="ARBA00004141"/>
    </source>
</evidence>
<evidence type="ECO:0000256" key="9">
    <source>
        <dbReference type="ARBA" id="ARBA00023136"/>
    </source>
</evidence>
<comment type="similarity">
    <text evidence="3">Belongs to the DsbD family.</text>
</comment>
<evidence type="ECO:0000256" key="2">
    <source>
        <dbReference type="ARBA" id="ARBA00004229"/>
    </source>
</evidence>
<keyword evidence="7" id="KW-0201">Cytochrome c-type biogenesis</keyword>
<keyword evidence="4" id="KW-0150">Chloroplast</keyword>
<sequence length="246" mass="27852">MLYINNILSFFDIKLYYLQQKIYLLLSVHINNFTPTVFILLFLGGLLTSLNPCFISLLPITFSYIFGQKSKQINQNFFTLGIVTSSILIVSITLGLNNQYKKIISVLPFISSIFPIFIGLSLLQVFNLSVLFTYFNNIAVKINIKNSIIQDYLFGSILGLSISSCSTPILLTVLFWLSNTNQLIIGLVYLCCYLSGYIVPLLLLLNIFLKYNQLNKIVYTWNILIPISGSLVLGIGIFSFLENCFL</sequence>
<evidence type="ECO:0000259" key="11">
    <source>
        <dbReference type="Pfam" id="PF02683"/>
    </source>
</evidence>
<feature type="transmembrane region" description="Helical" evidence="10">
    <location>
        <begin position="183"/>
        <end position="209"/>
    </location>
</feature>
<comment type="subcellular location">
    <subcellularLocation>
        <location evidence="1">Membrane</location>
        <topology evidence="1">Multi-pass membrane protein</topology>
    </subcellularLocation>
    <subcellularLocation>
        <location evidence="2">Plastid</location>
        <location evidence="2">Chloroplast</location>
    </subcellularLocation>
</comment>
<protein>
    <submittedName>
        <fullName evidence="12">Cytochrome c biogenesis protein transmembrane region</fullName>
    </submittedName>
</protein>
<feature type="transmembrane region" description="Helical" evidence="10">
    <location>
        <begin position="77"/>
        <end position="96"/>
    </location>
</feature>
<keyword evidence="5 12" id="KW-0934">Plastid</keyword>
<feature type="transmembrane region" description="Helical" evidence="10">
    <location>
        <begin position="221"/>
        <end position="241"/>
    </location>
</feature>
<dbReference type="GeneID" id="29074400"/>
<evidence type="ECO:0000256" key="10">
    <source>
        <dbReference type="SAM" id="Phobius"/>
    </source>
</evidence>
<keyword evidence="6 10" id="KW-0812">Transmembrane</keyword>
<evidence type="ECO:0000256" key="6">
    <source>
        <dbReference type="ARBA" id="ARBA00022692"/>
    </source>
</evidence>
<evidence type="ECO:0000256" key="8">
    <source>
        <dbReference type="ARBA" id="ARBA00022989"/>
    </source>
</evidence>